<keyword evidence="4 6" id="KW-0378">Hydrolase</keyword>
<sequence length="136" mass="14380">MIIIDASVLIAYFNAYDAHHHRAVQLLIDNAEESLAASAVTIAEILVGPARSGMLERARNALEDLEITTVPLGEQAPTRLATLRARTNLKLPDCCVVLAGEHADASTVATFDHRLAAGAVELGFAVLPDDQPTGVA</sequence>
<dbReference type="GO" id="GO:0016787">
    <property type="term" value="F:hydrolase activity"/>
    <property type="evidence" value="ECO:0007669"/>
    <property type="project" value="UniProtKB-KW"/>
</dbReference>
<keyword evidence="1 6" id="KW-1277">Toxin-antitoxin system</keyword>
<protein>
    <recommendedName>
        <fullName evidence="6">Ribonuclease VapC</fullName>
        <shortName evidence="6">RNase VapC</shortName>
        <ecNumber evidence="6">3.1.-.-</ecNumber>
    </recommendedName>
    <alternativeName>
        <fullName evidence="6">Toxin VapC</fullName>
    </alternativeName>
</protein>
<name>A0A1H0UW85_9ACTN</name>
<evidence type="ECO:0000256" key="1">
    <source>
        <dbReference type="ARBA" id="ARBA00022649"/>
    </source>
</evidence>
<keyword evidence="2 6" id="KW-0540">Nuclease</keyword>
<dbReference type="GO" id="GO:0000287">
    <property type="term" value="F:magnesium ion binding"/>
    <property type="evidence" value="ECO:0007669"/>
    <property type="project" value="UniProtKB-UniRule"/>
</dbReference>
<evidence type="ECO:0000256" key="5">
    <source>
        <dbReference type="ARBA" id="ARBA00022842"/>
    </source>
</evidence>
<dbReference type="STRING" id="405564.SAMN04487905_107183"/>
<reference evidence="9" key="1">
    <citation type="submission" date="2016-10" db="EMBL/GenBank/DDBJ databases">
        <authorList>
            <person name="Varghese N."/>
            <person name="Submissions S."/>
        </authorList>
    </citation>
    <scope>NUCLEOTIDE SEQUENCE [LARGE SCALE GENOMIC DNA]</scope>
    <source>
        <strain evidence="9">DSM 46732</strain>
    </source>
</reference>
<evidence type="ECO:0000256" key="4">
    <source>
        <dbReference type="ARBA" id="ARBA00022801"/>
    </source>
</evidence>
<keyword evidence="5 6" id="KW-0460">Magnesium</keyword>
<dbReference type="AlphaFoldDB" id="A0A1H0UW85"/>
<evidence type="ECO:0000256" key="3">
    <source>
        <dbReference type="ARBA" id="ARBA00022723"/>
    </source>
</evidence>
<dbReference type="InterPro" id="IPR029060">
    <property type="entry name" value="PIN-like_dom_sf"/>
</dbReference>
<keyword evidence="6" id="KW-0800">Toxin</keyword>
<dbReference type="GO" id="GO:0004540">
    <property type="term" value="F:RNA nuclease activity"/>
    <property type="evidence" value="ECO:0007669"/>
    <property type="project" value="InterPro"/>
</dbReference>
<evidence type="ECO:0000256" key="2">
    <source>
        <dbReference type="ARBA" id="ARBA00022722"/>
    </source>
</evidence>
<dbReference type="SUPFAM" id="SSF88723">
    <property type="entry name" value="PIN domain-like"/>
    <property type="match status" value="1"/>
</dbReference>
<dbReference type="RefSeq" id="WP_170837458.1">
    <property type="nucleotide sequence ID" value="NZ_FNJR01000007.1"/>
</dbReference>
<dbReference type="CDD" id="cd09854">
    <property type="entry name" value="PIN_VapC-like"/>
    <property type="match status" value="1"/>
</dbReference>
<dbReference type="InterPro" id="IPR022907">
    <property type="entry name" value="VapC_family"/>
</dbReference>
<dbReference type="EC" id="3.1.-.-" evidence="6"/>
<feature type="binding site" evidence="6">
    <location>
        <position position="93"/>
    </location>
    <ligand>
        <name>Mg(2+)</name>
        <dbReference type="ChEBI" id="CHEBI:18420"/>
    </ligand>
</feature>
<organism evidence="8 9">
    <name type="scientific">Actinopolyspora xinjiangensis</name>
    <dbReference type="NCBI Taxonomy" id="405564"/>
    <lineage>
        <taxon>Bacteria</taxon>
        <taxon>Bacillati</taxon>
        <taxon>Actinomycetota</taxon>
        <taxon>Actinomycetes</taxon>
        <taxon>Actinopolysporales</taxon>
        <taxon>Actinopolysporaceae</taxon>
        <taxon>Actinopolyspora</taxon>
    </lineage>
</organism>
<dbReference type="Gene3D" id="3.40.50.1010">
    <property type="entry name" value="5'-nuclease"/>
    <property type="match status" value="1"/>
</dbReference>
<dbReference type="InterPro" id="IPR002716">
    <property type="entry name" value="PIN_dom"/>
</dbReference>
<accession>A0A1H0UW85</accession>
<evidence type="ECO:0000313" key="8">
    <source>
        <dbReference type="EMBL" id="SDP70178.1"/>
    </source>
</evidence>
<dbReference type="GO" id="GO:0090729">
    <property type="term" value="F:toxin activity"/>
    <property type="evidence" value="ECO:0007669"/>
    <property type="project" value="UniProtKB-KW"/>
</dbReference>
<dbReference type="Pfam" id="PF01850">
    <property type="entry name" value="PIN"/>
    <property type="match status" value="1"/>
</dbReference>
<keyword evidence="3 6" id="KW-0479">Metal-binding</keyword>
<comment type="function">
    <text evidence="6">Toxic component of a toxin-antitoxin (TA) system. An RNase.</text>
</comment>
<keyword evidence="9" id="KW-1185">Reference proteome</keyword>
<evidence type="ECO:0000259" key="7">
    <source>
        <dbReference type="Pfam" id="PF01850"/>
    </source>
</evidence>
<proteinExistence type="inferred from homology"/>
<evidence type="ECO:0000313" key="9">
    <source>
        <dbReference type="Proteomes" id="UP000199497"/>
    </source>
</evidence>
<comment type="cofactor">
    <cofactor evidence="6">
        <name>Mg(2+)</name>
        <dbReference type="ChEBI" id="CHEBI:18420"/>
    </cofactor>
</comment>
<evidence type="ECO:0000256" key="6">
    <source>
        <dbReference type="HAMAP-Rule" id="MF_00265"/>
    </source>
</evidence>
<dbReference type="EMBL" id="FNJR01000007">
    <property type="protein sequence ID" value="SDP70178.1"/>
    <property type="molecule type" value="Genomic_DNA"/>
</dbReference>
<comment type="similarity">
    <text evidence="6">Belongs to the PINc/VapC protein family.</text>
</comment>
<feature type="binding site" evidence="6">
    <location>
        <position position="5"/>
    </location>
    <ligand>
        <name>Mg(2+)</name>
        <dbReference type="ChEBI" id="CHEBI:18420"/>
    </ligand>
</feature>
<dbReference type="Proteomes" id="UP000199497">
    <property type="component" value="Unassembled WGS sequence"/>
</dbReference>
<dbReference type="HAMAP" id="MF_00265">
    <property type="entry name" value="VapC_Nob1"/>
    <property type="match status" value="1"/>
</dbReference>
<gene>
    <name evidence="6" type="primary">vapC</name>
    <name evidence="8" type="ORF">SAMN04487905_107183</name>
</gene>
<feature type="domain" description="PIN" evidence="7">
    <location>
        <begin position="2"/>
        <end position="117"/>
    </location>
</feature>